<feature type="domain" description="FtsK" evidence="5">
    <location>
        <begin position="181"/>
        <end position="379"/>
    </location>
</feature>
<keyword evidence="1 3" id="KW-0547">Nucleotide-binding</keyword>
<evidence type="ECO:0000256" key="2">
    <source>
        <dbReference type="ARBA" id="ARBA00022840"/>
    </source>
</evidence>
<feature type="region of interest" description="Disordered" evidence="4">
    <location>
        <begin position="62"/>
        <end position="82"/>
    </location>
</feature>
<comment type="caution">
    <text evidence="6">The sequence shown here is derived from an EMBL/GenBank/DDBJ whole genome shotgun (WGS) entry which is preliminary data.</text>
</comment>
<dbReference type="RefSeq" id="WP_255932439.1">
    <property type="nucleotide sequence ID" value="NZ_JANFNH010000060.1"/>
</dbReference>
<dbReference type="InterPro" id="IPR002543">
    <property type="entry name" value="FtsK_dom"/>
</dbReference>
<dbReference type="Proteomes" id="UP001206206">
    <property type="component" value="Unassembled WGS sequence"/>
</dbReference>
<evidence type="ECO:0000313" key="6">
    <source>
        <dbReference type="EMBL" id="MCQ4046271.1"/>
    </source>
</evidence>
<dbReference type="EMBL" id="JANFNH010000060">
    <property type="protein sequence ID" value="MCQ4046271.1"/>
    <property type="molecule type" value="Genomic_DNA"/>
</dbReference>
<evidence type="ECO:0000313" key="7">
    <source>
        <dbReference type="Proteomes" id="UP001206206"/>
    </source>
</evidence>
<gene>
    <name evidence="6" type="ORF">NON19_30545</name>
</gene>
<evidence type="ECO:0000259" key="5">
    <source>
        <dbReference type="PROSITE" id="PS50901"/>
    </source>
</evidence>
<feature type="binding site" evidence="3">
    <location>
        <begin position="198"/>
        <end position="205"/>
    </location>
    <ligand>
        <name>ATP</name>
        <dbReference type="ChEBI" id="CHEBI:30616"/>
    </ligand>
</feature>
<keyword evidence="2 3" id="KW-0067">ATP-binding</keyword>
<accession>A0ABT1PLN6</accession>
<evidence type="ECO:0000256" key="3">
    <source>
        <dbReference type="PROSITE-ProRule" id="PRU00289"/>
    </source>
</evidence>
<dbReference type="InterPro" id="IPR050206">
    <property type="entry name" value="FtsK/SpoIIIE/SftA"/>
</dbReference>
<evidence type="ECO:0000256" key="1">
    <source>
        <dbReference type="ARBA" id="ARBA00022741"/>
    </source>
</evidence>
<organism evidence="6 7">
    <name type="scientific">Streptantibioticus rubrisoli</name>
    <dbReference type="NCBI Taxonomy" id="1387313"/>
    <lineage>
        <taxon>Bacteria</taxon>
        <taxon>Bacillati</taxon>
        <taxon>Actinomycetota</taxon>
        <taxon>Actinomycetes</taxon>
        <taxon>Kitasatosporales</taxon>
        <taxon>Streptomycetaceae</taxon>
        <taxon>Streptantibioticus</taxon>
    </lineage>
</organism>
<name>A0ABT1PLN6_9ACTN</name>
<dbReference type="Gene3D" id="3.40.50.300">
    <property type="entry name" value="P-loop containing nucleotide triphosphate hydrolases"/>
    <property type="match status" value="1"/>
</dbReference>
<dbReference type="PANTHER" id="PTHR22683">
    <property type="entry name" value="SPORULATION PROTEIN RELATED"/>
    <property type="match status" value="1"/>
</dbReference>
<dbReference type="Pfam" id="PF01580">
    <property type="entry name" value="FtsK_SpoIIIE"/>
    <property type="match status" value="1"/>
</dbReference>
<protein>
    <submittedName>
        <fullName evidence="6">FtsK/SpoIIIE domain-containing protein</fullName>
    </submittedName>
</protein>
<sequence length="459" mass="49461">MTDITTAPTHIAAALAALAAAVLLGLLVHTSVRYLRADDELRASLRLEWRIRRTWKRQAPMHGLSVKDHTPTTAAQLATKDGRKPEVRELVPKIHTRVDRTGVTVRMRTLAGIGLAELQKAAPYLADTWRCPRISVLPDQPGWLSLRAVRYDPLATTTAYRPDGTVPKDLGTWPVGTDEFATAVKLPLKQVPGVTVAGLPGYGKTSLINGLICRLAPSNAVQFAVADGKASAASEGDYADTASRLFAFVGDDLAEANRLFHKLVKLHRGRYAHIRKALGTTDFWKVGPTPAWPLVVLVIDEAHTYFRDHKGSDPATKKLAALAHENARLVEHLVKKGRSVGILVILATQKATGDALPTFIRDICPVNLSFAQNTADAAVAALGDDIRNWPDVSPVSLRDPAYVGVASMALPGRVGFTRVRTPYVEPDDAARIAEQSAHLTCDPATLLPGSGGPEFVKAA</sequence>
<reference evidence="6 7" key="1">
    <citation type="submission" date="2022-06" db="EMBL/GenBank/DDBJ databases">
        <title>Draft genome sequence of type strain Streptomyces rubrisoli DSM 42083.</title>
        <authorList>
            <person name="Duangmal K."/>
            <person name="Klaysubun C."/>
        </authorList>
    </citation>
    <scope>NUCLEOTIDE SEQUENCE [LARGE SCALE GENOMIC DNA]</scope>
    <source>
        <strain evidence="6 7">DSM 42083</strain>
    </source>
</reference>
<dbReference type="SUPFAM" id="SSF52540">
    <property type="entry name" value="P-loop containing nucleoside triphosphate hydrolases"/>
    <property type="match status" value="1"/>
</dbReference>
<dbReference type="PROSITE" id="PS50901">
    <property type="entry name" value="FTSK"/>
    <property type="match status" value="1"/>
</dbReference>
<dbReference type="InterPro" id="IPR027417">
    <property type="entry name" value="P-loop_NTPase"/>
</dbReference>
<evidence type="ECO:0000256" key="4">
    <source>
        <dbReference type="SAM" id="MobiDB-lite"/>
    </source>
</evidence>
<keyword evidence="7" id="KW-1185">Reference proteome</keyword>
<proteinExistence type="predicted"/>
<dbReference type="PANTHER" id="PTHR22683:SF41">
    <property type="entry name" value="DNA TRANSLOCASE FTSK"/>
    <property type="match status" value="1"/>
</dbReference>